<keyword evidence="2" id="KW-1185">Reference proteome</keyword>
<accession>A0ABN7V9W1</accession>
<name>A0ABN7V9W1_GIGMA</name>
<protein>
    <submittedName>
        <fullName evidence="1">12654_t:CDS:1</fullName>
    </submittedName>
</protein>
<organism evidence="1 2">
    <name type="scientific">Gigaspora margarita</name>
    <dbReference type="NCBI Taxonomy" id="4874"/>
    <lineage>
        <taxon>Eukaryota</taxon>
        <taxon>Fungi</taxon>
        <taxon>Fungi incertae sedis</taxon>
        <taxon>Mucoromycota</taxon>
        <taxon>Glomeromycotina</taxon>
        <taxon>Glomeromycetes</taxon>
        <taxon>Diversisporales</taxon>
        <taxon>Gigasporaceae</taxon>
        <taxon>Gigaspora</taxon>
    </lineage>
</organism>
<evidence type="ECO:0000313" key="1">
    <source>
        <dbReference type="EMBL" id="CAG8748292.1"/>
    </source>
</evidence>
<dbReference type="EMBL" id="CAJVQB010011511">
    <property type="protein sequence ID" value="CAG8748292.1"/>
    <property type="molecule type" value="Genomic_DNA"/>
</dbReference>
<gene>
    <name evidence="1" type="ORF">GMARGA_LOCUS16106</name>
</gene>
<dbReference type="Proteomes" id="UP000789901">
    <property type="component" value="Unassembled WGS sequence"/>
</dbReference>
<comment type="caution">
    <text evidence="1">The sequence shown here is derived from an EMBL/GenBank/DDBJ whole genome shotgun (WGS) entry which is preliminary data.</text>
</comment>
<proteinExistence type="predicted"/>
<reference evidence="1 2" key="1">
    <citation type="submission" date="2021-06" db="EMBL/GenBank/DDBJ databases">
        <authorList>
            <person name="Kallberg Y."/>
            <person name="Tangrot J."/>
            <person name="Rosling A."/>
        </authorList>
    </citation>
    <scope>NUCLEOTIDE SEQUENCE [LARGE SCALE GENOMIC DNA]</scope>
    <source>
        <strain evidence="1 2">120-4 pot B 10/14</strain>
    </source>
</reference>
<evidence type="ECO:0000313" key="2">
    <source>
        <dbReference type="Proteomes" id="UP000789901"/>
    </source>
</evidence>
<sequence length="149" mass="17158">MLSKQAANTLVQRKRKILKSSYWALASICYELPHNRAIFERLNKLNSGLEIYIIDFEIINKAEGSLGNSTKHSIKDILRFLIPSMISKRILNYSELILYIHISGDGKCWSQNQTFNSIESHNILHIALALLVEELHDIKARFIDNNGYK</sequence>